<evidence type="ECO:0000313" key="2">
    <source>
        <dbReference type="EMBL" id="KON32951.1"/>
    </source>
</evidence>
<accession>A0A0M0BXU6</accession>
<reference evidence="2 3" key="1">
    <citation type="submission" date="2015-06" db="EMBL/GenBank/DDBJ databases">
        <title>New insights into the roles of widespread benthic archaea in carbon and nitrogen cycling.</title>
        <authorList>
            <person name="Lazar C.S."/>
            <person name="Baker B.J."/>
            <person name="Seitz K.W."/>
            <person name="Hyde A.S."/>
            <person name="Dick G.J."/>
            <person name="Hinrichs K.-U."/>
            <person name="Teske A.P."/>
        </authorList>
    </citation>
    <scope>NUCLEOTIDE SEQUENCE [LARGE SCALE GENOMIC DNA]</scope>
    <source>
        <strain evidence="2">SG8-32-1</strain>
    </source>
</reference>
<evidence type="ECO:0000313" key="3">
    <source>
        <dbReference type="Proteomes" id="UP000037237"/>
    </source>
</evidence>
<comment type="similarity">
    <text evidence="1">Belongs to the eukaryotic-type primase small subunit family.</text>
</comment>
<dbReference type="Proteomes" id="UP000037237">
    <property type="component" value="Unassembled WGS sequence"/>
</dbReference>
<dbReference type="SUPFAM" id="SSF56747">
    <property type="entry name" value="Prim-pol domain"/>
    <property type="match status" value="1"/>
</dbReference>
<name>A0A0M0BXU6_9ARCH</name>
<dbReference type="EMBL" id="LFWU01000046">
    <property type="protein sequence ID" value="KON32951.1"/>
    <property type="molecule type" value="Genomic_DNA"/>
</dbReference>
<proteinExistence type="inferred from homology"/>
<gene>
    <name evidence="2" type="ORF">AC477_02230</name>
</gene>
<organism evidence="2 3">
    <name type="scientific">miscellaneous Crenarchaeota group-1 archaeon SG8-32-1</name>
    <dbReference type="NCBI Taxonomy" id="1685124"/>
    <lineage>
        <taxon>Archaea</taxon>
        <taxon>Candidatus Bathyarchaeota</taxon>
        <taxon>MCG-1</taxon>
    </lineage>
</organism>
<dbReference type="PANTHER" id="PTHR10536">
    <property type="entry name" value="DNA PRIMASE SMALL SUBUNIT"/>
    <property type="match status" value="1"/>
</dbReference>
<evidence type="ECO:0000256" key="1">
    <source>
        <dbReference type="ARBA" id="ARBA00009762"/>
    </source>
</evidence>
<dbReference type="PATRIC" id="fig|1685124.3.peg.393"/>
<evidence type="ECO:0008006" key="4">
    <source>
        <dbReference type="Google" id="ProtNLM"/>
    </source>
</evidence>
<sequence>MRYNLPSGMRYSSLGERESFYKDEFDLIKVGEWLQKRGHIEGLVFAVVIGRHTKIFPKRYKDDASTTIIIDEYENLEDVKSTILNFTPESVYYDRNVYTKNHKIIGQELAFDLDPENIECPIHGTLENKMNQGQGLSFCEIELKMVKEETIKLYEELLSTFSLLEIIYSGRGFHIHVLDEDSLSWSYSKRKKFANKIRNRGYLIDVWVTSGSMRLIRLPFSLHAMVSRVVTPLTISELESFNPLENERCTPNFLKQNY</sequence>
<protein>
    <recommendedName>
        <fullName evidence="4">DNA primase</fullName>
    </recommendedName>
</protein>
<dbReference type="AlphaFoldDB" id="A0A0M0BXU6"/>
<dbReference type="Gene3D" id="3.90.920.10">
    <property type="entry name" value="DNA primase, PRIM domain"/>
    <property type="match status" value="1"/>
</dbReference>
<comment type="caution">
    <text evidence="2">The sequence shown here is derived from an EMBL/GenBank/DDBJ whole genome shotgun (WGS) entry which is preliminary data.</text>
</comment>